<dbReference type="EMBL" id="AP025591">
    <property type="protein sequence ID" value="BDG04457.1"/>
    <property type="molecule type" value="Genomic_DNA"/>
</dbReference>
<evidence type="ECO:0000313" key="2">
    <source>
        <dbReference type="Proteomes" id="UP001162891"/>
    </source>
</evidence>
<accession>A0ABN6MU11</accession>
<dbReference type="RefSeq" id="WP_248352833.1">
    <property type="nucleotide sequence ID" value="NZ_AP025591.1"/>
</dbReference>
<evidence type="ECO:0008006" key="3">
    <source>
        <dbReference type="Google" id="ProtNLM"/>
    </source>
</evidence>
<dbReference type="Gene3D" id="3.20.20.410">
    <property type="entry name" value="Protein of unknown function UPF0759"/>
    <property type="match status" value="1"/>
</dbReference>
<dbReference type="InterPro" id="IPR036520">
    <property type="entry name" value="UPF0759_sf"/>
</dbReference>
<keyword evidence="2" id="KW-1185">Reference proteome</keyword>
<dbReference type="InterPro" id="IPR002763">
    <property type="entry name" value="DUF72"/>
</dbReference>
<dbReference type="SUPFAM" id="SSF117396">
    <property type="entry name" value="TM1631-like"/>
    <property type="match status" value="1"/>
</dbReference>
<dbReference type="PANTHER" id="PTHR30348:SF4">
    <property type="entry name" value="DUF72 DOMAIN-CONTAINING PROTEIN"/>
    <property type="match status" value="1"/>
</dbReference>
<dbReference type="PANTHER" id="PTHR30348">
    <property type="entry name" value="UNCHARACTERIZED PROTEIN YECE"/>
    <property type="match status" value="1"/>
</dbReference>
<sequence length="256" mass="29450">MTAARLRIGTSGYLYRHWRGVLYPPRFPQRNWLPLYARFFDTVEMNATFYRLPSPDAVARWHDIVPAGFVFAVKGSRYLTHMKRLLDAGEGIRRFYHPVVHLREKLGPTLWQLPPHMKPDLERLDHFLSRLPPGRHAFEFRDPAWYADAICDVLDGHGAAFCEHDAVTRSPPRLTGGWRYLRFHGTTGRYSGRYGAEGLRPYAEDLLAWARRRRDAYVYFNNDLGGHAVHDALTLLALVGEERPAPDAGERAARAQ</sequence>
<name>A0ABN6MU11_9BACT</name>
<reference evidence="2" key="1">
    <citation type="journal article" date="2022" name="Int. J. Syst. Evol. Microbiol.">
        <title>Anaeromyxobacter oryzae sp. nov., Anaeromyxobacter diazotrophicus sp. nov. and Anaeromyxobacter paludicola sp. nov., isolated from paddy soils.</title>
        <authorList>
            <person name="Itoh H."/>
            <person name="Xu Z."/>
            <person name="Mise K."/>
            <person name="Masuda Y."/>
            <person name="Ushijima N."/>
            <person name="Hayakawa C."/>
            <person name="Shiratori Y."/>
            <person name="Senoo K."/>
        </authorList>
    </citation>
    <scope>NUCLEOTIDE SEQUENCE [LARGE SCALE GENOMIC DNA]</scope>
    <source>
        <strain evidence="2">Red232</strain>
    </source>
</reference>
<dbReference type="Proteomes" id="UP001162891">
    <property type="component" value="Chromosome"/>
</dbReference>
<dbReference type="Pfam" id="PF01904">
    <property type="entry name" value="DUF72"/>
    <property type="match status" value="1"/>
</dbReference>
<evidence type="ECO:0000313" key="1">
    <source>
        <dbReference type="EMBL" id="BDG04457.1"/>
    </source>
</evidence>
<organism evidence="1 2">
    <name type="scientific">Anaeromyxobacter oryzae</name>
    <dbReference type="NCBI Taxonomy" id="2918170"/>
    <lineage>
        <taxon>Bacteria</taxon>
        <taxon>Pseudomonadati</taxon>
        <taxon>Myxococcota</taxon>
        <taxon>Myxococcia</taxon>
        <taxon>Myxococcales</taxon>
        <taxon>Cystobacterineae</taxon>
        <taxon>Anaeromyxobacteraceae</taxon>
        <taxon>Anaeromyxobacter</taxon>
    </lineage>
</organism>
<protein>
    <recommendedName>
        <fullName evidence="3">DUF72 domain-containing protein</fullName>
    </recommendedName>
</protein>
<gene>
    <name evidence="1" type="ORF">AMOR_34530</name>
</gene>
<proteinExistence type="predicted"/>